<sequence>MWNSSLLDIMLPDNPLQMMDKVGDLLVRPQMELIVENRCDFTPLAGSVCEAYPGSDTGLVIRSAIDLESNG</sequence>
<dbReference type="EMBL" id="BNJK01000004">
    <property type="protein sequence ID" value="GHP01094.1"/>
    <property type="molecule type" value="Genomic_DNA"/>
</dbReference>
<dbReference type="AlphaFoldDB" id="A0A8J3N9R7"/>
<organism evidence="1 2">
    <name type="scientific">Reticulibacter mediterranei</name>
    <dbReference type="NCBI Taxonomy" id="2778369"/>
    <lineage>
        <taxon>Bacteria</taxon>
        <taxon>Bacillati</taxon>
        <taxon>Chloroflexota</taxon>
        <taxon>Ktedonobacteria</taxon>
        <taxon>Ktedonobacterales</taxon>
        <taxon>Reticulibacteraceae</taxon>
        <taxon>Reticulibacter</taxon>
    </lineage>
</organism>
<name>A0A8J3N9R7_9CHLR</name>
<evidence type="ECO:0000313" key="2">
    <source>
        <dbReference type="Proteomes" id="UP000597444"/>
    </source>
</evidence>
<accession>A0A8J3N9R7</accession>
<keyword evidence="2" id="KW-1185">Reference proteome</keyword>
<reference evidence="1" key="1">
    <citation type="submission" date="2020-10" db="EMBL/GenBank/DDBJ databases">
        <title>Taxonomic study of unclassified bacteria belonging to the class Ktedonobacteria.</title>
        <authorList>
            <person name="Yabe S."/>
            <person name="Wang C.M."/>
            <person name="Zheng Y."/>
            <person name="Sakai Y."/>
            <person name="Cavaletti L."/>
            <person name="Monciardini P."/>
            <person name="Donadio S."/>
        </authorList>
    </citation>
    <scope>NUCLEOTIDE SEQUENCE</scope>
    <source>
        <strain evidence="1">ID150040</strain>
    </source>
</reference>
<gene>
    <name evidence="1" type="ORF">KSF_111410</name>
</gene>
<proteinExistence type="predicted"/>
<dbReference type="Proteomes" id="UP000597444">
    <property type="component" value="Unassembled WGS sequence"/>
</dbReference>
<protein>
    <submittedName>
        <fullName evidence="1">Uncharacterized protein</fullName>
    </submittedName>
</protein>
<comment type="caution">
    <text evidence="1">The sequence shown here is derived from an EMBL/GenBank/DDBJ whole genome shotgun (WGS) entry which is preliminary data.</text>
</comment>
<evidence type="ECO:0000313" key="1">
    <source>
        <dbReference type="EMBL" id="GHP01094.1"/>
    </source>
</evidence>